<dbReference type="PaxDb" id="3708-A0A078JGY7"/>
<protein>
    <submittedName>
        <fullName evidence="2">BnaAnng19810D protein</fullName>
    </submittedName>
</protein>
<evidence type="ECO:0000256" key="1">
    <source>
        <dbReference type="SAM" id="Phobius"/>
    </source>
</evidence>
<name>A0A078JGY7_BRANA</name>
<dbReference type="Gramene" id="CDY64956">
    <property type="protein sequence ID" value="CDY64956"/>
    <property type="gene ID" value="GSBRNA2T00043913001"/>
</dbReference>
<proteinExistence type="predicted"/>
<sequence>MFLQLNTPFFLVILAVLLCLLNNVSIDGA</sequence>
<keyword evidence="1" id="KW-1133">Transmembrane helix</keyword>
<feature type="transmembrane region" description="Helical" evidence="1">
    <location>
        <begin position="6"/>
        <end position="24"/>
    </location>
</feature>
<keyword evidence="1" id="KW-0472">Membrane</keyword>
<organism evidence="2 3">
    <name type="scientific">Brassica napus</name>
    <name type="common">Rape</name>
    <dbReference type="NCBI Taxonomy" id="3708"/>
    <lineage>
        <taxon>Eukaryota</taxon>
        <taxon>Viridiplantae</taxon>
        <taxon>Streptophyta</taxon>
        <taxon>Embryophyta</taxon>
        <taxon>Tracheophyta</taxon>
        <taxon>Spermatophyta</taxon>
        <taxon>Magnoliopsida</taxon>
        <taxon>eudicotyledons</taxon>
        <taxon>Gunneridae</taxon>
        <taxon>Pentapetalae</taxon>
        <taxon>rosids</taxon>
        <taxon>malvids</taxon>
        <taxon>Brassicales</taxon>
        <taxon>Brassicaceae</taxon>
        <taxon>Brassiceae</taxon>
        <taxon>Brassica</taxon>
    </lineage>
</organism>
<keyword evidence="1" id="KW-0812">Transmembrane</keyword>
<evidence type="ECO:0000313" key="2">
    <source>
        <dbReference type="EMBL" id="CDY64956.1"/>
    </source>
</evidence>
<accession>A0A078JGY7</accession>
<reference evidence="2 3" key="1">
    <citation type="journal article" date="2014" name="Science">
        <title>Plant genetics. Early allopolyploid evolution in the post-Neolithic Brassica napus oilseed genome.</title>
        <authorList>
            <person name="Chalhoub B."/>
            <person name="Denoeud F."/>
            <person name="Liu S."/>
            <person name="Parkin I.A."/>
            <person name="Tang H."/>
            <person name="Wang X."/>
            <person name="Chiquet J."/>
            <person name="Belcram H."/>
            <person name="Tong C."/>
            <person name="Samans B."/>
            <person name="Correa M."/>
            <person name="Da Silva C."/>
            <person name="Just J."/>
            <person name="Falentin C."/>
            <person name="Koh C.S."/>
            <person name="Le Clainche I."/>
            <person name="Bernard M."/>
            <person name="Bento P."/>
            <person name="Noel B."/>
            <person name="Labadie K."/>
            <person name="Alberti A."/>
            <person name="Charles M."/>
            <person name="Arnaud D."/>
            <person name="Guo H."/>
            <person name="Daviaud C."/>
            <person name="Alamery S."/>
            <person name="Jabbari K."/>
            <person name="Zhao M."/>
            <person name="Edger P.P."/>
            <person name="Chelaifa H."/>
            <person name="Tack D."/>
            <person name="Lassalle G."/>
            <person name="Mestiri I."/>
            <person name="Schnel N."/>
            <person name="Le Paslier M.C."/>
            <person name="Fan G."/>
            <person name="Renault V."/>
            <person name="Bayer P.E."/>
            <person name="Golicz A.A."/>
            <person name="Manoli S."/>
            <person name="Lee T.H."/>
            <person name="Thi V.H."/>
            <person name="Chalabi S."/>
            <person name="Hu Q."/>
            <person name="Fan C."/>
            <person name="Tollenaere R."/>
            <person name="Lu Y."/>
            <person name="Battail C."/>
            <person name="Shen J."/>
            <person name="Sidebottom C.H."/>
            <person name="Wang X."/>
            <person name="Canaguier A."/>
            <person name="Chauveau A."/>
            <person name="Berard A."/>
            <person name="Deniot G."/>
            <person name="Guan M."/>
            <person name="Liu Z."/>
            <person name="Sun F."/>
            <person name="Lim Y.P."/>
            <person name="Lyons E."/>
            <person name="Town C.D."/>
            <person name="Bancroft I."/>
            <person name="Wang X."/>
            <person name="Meng J."/>
            <person name="Ma J."/>
            <person name="Pires J.C."/>
            <person name="King G.J."/>
            <person name="Brunel D."/>
            <person name="Delourme R."/>
            <person name="Renard M."/>
            <person name="Aury J.M."/>
            <person name="Adams K.L."/>
            <person name="Batley J."/>
            <person name="Snowdon R.J."/>
            <person name="Tost J."/>
            <person name="Edwards D."/>
            <person name="Zhou Y."/>
            <person name="Hua W."/>
            <person name="Sharpe A.G."/>
            <person name="Paterson A.H."/>
            <person name="Guan C."/>
            <person name="Wincker P."/>
        </authorList>
    </citation>
    <scope>NUCLEOTIDE SEQUENCE [LARGE SCALE GENOMIC DNA]</scope>
    <source>
        <strain evidence="3">cv. Darmor-bzh</strain>
    </source>
</reference>
<dbReference type="EMBL" id="LK034609">
    <property type="protein sequence ID" value="CDY64956.1"/>
    <property type="molecule type" value="Genomic_DNA"/>
</dbReference>
<dbReference type="Proteomes" id="UP000028999">
    <property type="component" value="Unassembled WGS sequence"/>
</dbReference>
<evidence type="ECO:0000313" key="3">
    <source>
        <dbReference type="Proteomes" id="UP000028999"/>
    </source>
</evidence>
<gene>
    <name evidence="2" type="primary">BnaAnng19810D</name>
    <name evidence="2" type="ORF">GSBRNA2T00043913001</name>
</gene>
<keyword evidence="3" id="KW-1185">Reference proteome</keyword>
<dbReference type="AlphaFoldDB" id="A0A078JGY7"/>